<feature type="compositionally biased region" description="Polar residues" evidence="1">
    <location>
        <begin position="57"/>
        <end position="68"/>
    </location>
</feature>
<accession>A0AAW1MVY9</accession>
<dbReference type="PANTHER" id="PTHR36726">
    <property type="entry name" value="CLAVATA3/ESR (CLE)-RELATED PROTEIN 45"/>
    <property type="match status" value="1"/>
</dbReference>
<dbReference type="AlphaFoldDB" id="A0AAW1MVY9"/>
<feature type="region of interest" description="Disordered" evidence="1">
    <location>
        <begin position="57"/>
        <end position="93"/>
    </location>
</feature>
<organism evidence="3 4">
    <name type="scientific">Saponaria officinalis</name>
    <name type="common">Common soapwort</name>
    <name type="synonym">Lychnis saponaria</name>
    <dbReference type="NCBI Taxonomy" id="3572"/>
    <lineage>
        <taxon>Eukaryota</taxon>
        <taxon>Viridiplantae</taxon>
        <taxon>Streptophyta</taxon>
        <taxon>Embryophyta</taxon>
        <taxon>Tracheophyta</taxon>
        <taxon>Spermatophyta</taxon>
        <taxon>Magnoliopsida</taxon>
        <taxon>eudicotyledons</taxon>
        <taxon>Gunneridae</taxon>
        <taxon>Pentapetalae</taxon>
        <taxon>Caryophyllales</taxon>
        <taxon>Caryophyllaceae</taxon>
        <taxon>Caryophylleae</taxon>
        <taxon>Saponaria</taxon>
    </lineage>
</organism>
<keyword evidence="2" id="KW-0732">Signal</keyword>
<feature type="compositionally biased region" description="Basic and acidic residues" evidence="1">
    <location>
        <begin position="70"/>
        <end position="93"/>
    </location>
</feature>
<dbReference type="PANTHER" id="PTHR36726:SF4">
    <property type="entry name" value="CLAVATA3_ESR (CLE)-RELATED PROTEIN 45"/>
    <property type="match status" value="1"/>
</dbReference>
<evidence type="ECO:0000313" key="3">
    <source>
        <dbReference type="EMBL" id="KAK9750768.1"/>
    </source>
</evidence>
<evidence type="ECO:0000313" key="4">
    <source>
        <dbReference type="Proteomes" id="UP001443914"/>
    </source>
</evidence>
<evidence type="ECO:0000256" key="1">
    <source>
        <dbReference type="SAM" id="MobiDB-lite"/>
    </source>
</evidence>
<comment type="caution">
    <text evidence="3">The sequence shown here is derived from an EMBL/GenBank/DDBJ whole genome shotgun (WGS) entry which is preliminary data.</text>
</comment>
<gene>
    <name evidence="3" type="ORF">RND81_02G220500</name>
</gene>
<keyword evidence="4" id="KW-1185">Reference proteome</keyword>
<reference evidence="3" key="1">
    <citation type="submission" date="2024-03" db="EMBL/GenBank/DDBJ databases">
        <title>WGS assembly of Saponaria officinalis var. Norfolk2.</title>
        <authorList>
            <person name="Jenkins J."/>
            <person name="Shu S."/>
            <person name="Grimwood J."/>
            <person name="Barry K."/>
            <person name="Goodstein D."/>
            <person name="Schmutz J."/>
            <person name="Leebens-Mack J."/>
            <person name="Osbourn A."/>
        </authorList>
    </citation>
    <scope>NUCLEOTIDE SEQUENCE [LARGE SCALE GENOMIC DNA]</scope>
    <source>
        <strain evidence="3">JIC</strain>
    </source>
</reference>
<feature type="chain" id="PRO_5043788693" evidence="2">
    <location>
        <begin position="20"/>
        <end position="93"/>
    </location>
</feature>
<protein>
    <submittedName>
        <fullName evidence="3">Uncharacterized protein</fullName>
    </submittedName>
</protein>
<proteinExistence type="predicted"/>
<name>A0AAW1MVY9_SAPOF</name>
<dbReference type="Proteomes" id="UP001443914">
    <property type="component" value="Unassembled WGS sequence"/>
</dbReference>
<feature type="signal peptide" evidence="2">
    <location>
        <begin position="1"/>
        <end position="19"/>
    </location>
</feature>
<evidence type="ECO:0000256" key="2">
    <source>
        <dbReference type="SAM" id="SignalP"/>
    </source>
</evidence>
<sequence length="93" mass="10433">MVLSNHKAFILLLCIGILAIKPHRICSLRRENLVLGQTSGGEQLVSANRVLHEASKQEFNTNRESAPTNKKFDPTQSSDRRVQRGSDPIHNRS</sequence>
<dbReference type="InterPro" id="IPR038821">
    <property type="entry name" value="CLE45-like"/>
</dbReference>
<dbReference type="EMBL" id="JBDFQZ010000002">
    <property type="protein sequence ID" value="KAK9750768.1"/>
    <property type="molecule type" value="Genomic_DNA"/>
</dbReference>